<dbReference type="InterPro" id="IPR035919">
    <property type="entry name" value="EAL_sf"/>
</dbReference>
<dbReference type="Proteomes" id="UP000628086">
    <property type="component" value="Unassembled WGS sequence"/>
</dbReference>
<dbReference type="InterPro" id="IPR001633">
    <property type="entry name" value="EAL_dom"/>
</dbReference>
<keyword evidence="3" id="KW-1185">Reference proteome</keyword>
<evidence type="ECO:0000313" key="3">
    <source>
        <dbReference type="Proteomes" id="UP000628086"/>
    </source>
</evidence>
<dbReference type="InterPro" id="IPR050706">
    <property type="entry name" value="Cyclic-di-GMP_PDE-like"/>
</dbReference>
<gene>
    <name evidence="2" type="ORF">HU747_08965</name>
</gene>
<dbReference type="PANTHER" id="PTHR33121">
    <property type="entry name" value="CYCLIC DI-GMP PHOSPHODIESTERASE PDEF"/>
    <property type="match status" value="1"/>
</dbReference>
<comment type="caution">
    <text evidence="2">The sequence shown here is derived from an EMBL/GenBank/DDBJ whole genome shotgun (WGS) entry which is preliminary data.</text>
</comment>
<evidence type="ECO:0000313" key="2">
    <source>
        <dbReference type="EMBL" id="MBC3475730.1"/>
    </source>
</evidence>
<feature type="domain" description="EAL" evidence="1">
    <location>
        <begin position="22"/>
        <end position="266"/>
    </location>
</feature>
<sequence length="266" mass="29725">MLFLLQEVPALSIQLIPVEPQRPHGCRSCKDNAGIDFDFTMAFQPIVDTRANCVFAYESLVRGKDGAGAQAILQKVNDSNRYKFDQACRVKAVELAARAGMPSCLSINFLPNAVYQAEACIRTTLLAAEKYNFPIEKIIFEVTENESIADKAHIKKIMESYKKQGFRTAIDDFGSGHSNLNLLASFQPDILKIDMELIRDIHSSKAKQVITKGIVSVCRDLNIQIIAEGIECVEELDTLQALEIHLFQGFFFAKPKLESLPEIAWP</sequence>
<reference evidence="2 3" key="1">
    <citation type="journal article" date="2020" name="Microorganisms">
        <title>Reliable Identification of Environmental Pseudomonas Isolates Using the rpoD Gene.</title>
        <authorList>
            <consortium name="The Broad Institute Genome Sequencing Platform"/>
            <person name="Girard L."/>
            <person name="Lood C."/>
            <person name="Rokni-Zadeh H."/>
            <person name="van Noort V."/>
            <person name="Lavigne R."/>
            <person name="De Mot R."/>
        </authorList>
    </citation>
    <scope>NUCLEOTIDE SEQUENCE [LARGE SCALE GENOMIC DNA]</scope>
    <source>
        <strain evidence="2 3">RW7P2</strain>
    </source>
</reference>
<dbReference type="EMBL" id="JABWRS010000005">
    <property type="protein sequence ID" value="MBC3475730.1"/>
    <property type="molecule type" value="Genomic_DNA"/>
</dbReference>
<dbReference type="SUPFAM" id="SSF141868">
    <property type="entry name" value="EAL domain-like"/>
    <property type="match status" value="1"/>
</dbReference>
<evidence type="ECO:0000259" key="1">
    <source>
        <dbReference type="PROSITE" id="PS50883"/>
    </source>
</evidence>
<name>A0ABR6V652_9PSED</name>
<dbReference type="PANTHER" id="PTHR33121:SF15">
    <property type="entry name" value="BLUE LIGHT- AND TEMPERATURE-REGULATED ANTIREPRESSOR BLUF"/>
    <property type="match status" value="1"/>
</dbReference>
<protein>
    <submittedName>
        <fullName evidence="2">EAL domain-containing protein</fullName>
    </submittedName>
</protein>
<dbReference type="CDD" id="cd01948">
    <property type="entry name" value="EAL"/>
    <property type="match status" value="1"/>
</dbReference>
<organism evidence="2 3">
    <name type="scientific">Pseudomonas taiwanensis</name>
    <dbReference type="NCBI Taxonomy" id="470150"/>
    <lineage>
        <taxon>Bacteria</taxon>
        <taxon>Pseudomonadati</taxon>
        <taxon>Pseudomonadota</taxon>
        <taxon>Gammaproteobacteria</taxon>
        <taxon>Pseudomonadales</taxon>
        <taxon>Pseudomonadaceae</taxon>
        <taxon>Pseudomonas</taxon>
    </lineage>
</organism>
<dbReference type="SMART" id="SM00052">
    <property type="entry name" value="EAL"/>
    <property type="match status" value="1"/>
</dbReference>
<dbReference type="Pfam" id="PF00563">
    <property type="entry name" value="EAL"/>
    <property type="match status" value="1"/>
</dbReference>
<dbReference type="Gene3D" id="3.20.20.450">
    <property type="entry name" value="EAL domain"/>
    <property type="match status" value="1"/>
</dbReference>
<accession>A0ABR6V652</accession>
<dbReference type="PROSITE" id="PS50883">
    <property type="entry name" value="EAL"/>
    <property type="match status" value="1"/>
</dbReference>
<proteinExistence type="predicted"/>